<feature type="binding site" evidence="14">
    <location>
        <begin position="64"/>
        <end position="65"/>
    </location>
    <ligand>
        <name>NAD(+)</name>
        <dbReference type="ChEBI" id="CHEBI:57540"/>
    </ligand>
</feature>
<evidence type="ECO:0000256" key="7">
    <source>
        <dbReference type="ARBA" id="ARBA00023027"/>
    </source>
</evidence>
<evidence type="ECO:0000256" key="5">
    <source>
        <dbReference type="ARBA" id="ARBA00022832"/>
    </source>
</evidence>
<comment type="similarity">
    <text evidence="3 11">Belongs to the short-chain dehydrogenases/reductases (SDR) family. FabI subfamily.</text>
</comment>
<feature type="binding site" evidence="14">
    <location>
        <position position="40"/>
    </location>
    <ligand>
        <name>NAD(+)</name>
        <dbReference type="ChEBI" id="CHEBI:57540"/>
    </ligand>
</feature>
<comment type="pathway">
    <text evidence="2">Lipid metabolism; fatty acid biosynthesis.</text>
</comment>
<feature type="site" description="Involved in acyl-ACP binding" evidence="15">
    <location>
        <position position="204"/>
    </location>
</feature>
<name>A0AAT9G3Q5_9ENTR</name>
<evidence type="ECO:0000313" key="16">
    <source>
        <dbReference type="EMBL" id="BET44348.1"/>
    </source>
</evidence>
<dbReference type="PRINTS" id="PR00081">
    <property type="entry name" value="GDHRDH"/>
</dbReference>
<feature type="binding site" evidence="14">
    <location>
        <position position="163"/>
    </location>
    <ligand>
        <name>NAD(+)</name>
        <dbReference type="ChEBI" id="CHEBI:57540"/>
    </ligand>
</feature>
<dbReference type="EMBL" id="AP028961">
    <property type="protein sequence ID" value="BET44348.1"/>
    <property type="molecule type" value="Genomic_DNA"/>
</dbReference>
<dbReference type="PIRSF" id="PIRSF000094">
    <property type="entry name" value="Enoyl-ACP_rdct"/>
    <property type="match status" value="1"/>
</dbReference>
<keyword evidence="7 11" id="KW-0520">NAD</keyword>
<feature type="site" description="Involved in acyl-ACP binding" evidence="15">
    <location>
        <position position="201"/>
    </location>
</feature>
<feature type="binding site" evidence="14">
    <location>
        <position position="13"/>
    </location>
    <ligand>
        <name>NAD(+)</name>
        <dbReference type="ChEBI" id="CHEBI:57540"/>
    </ligand>
</feature>
<keyword evidence="6 11" id="KW-0560">Oxidoreductase</keyword>
<evidence type="ECO:0000256" key="12">
    <source>
        <dbReference type="PIRSR" id="PIRSR000094-1"/>
    </source>
</evidence>
<feature type="binding site" evidence="14">
    <location>
        <position position="92"/>
    </location>
    <ligand>
        <name>NAD(+)</name>
        <dbReference type="ChEBI" id="CHEBI:57540"/>
    </ligand>
</feature>
<keyword evidence="4 11" id="KW-0444">Lipid biosynthesis</keyword>
<dbReference type="Gene3D" id="3.40.50.720">
    <property type="entry name" value="NAD(P)-binding Rossmann-like Domain"/>
    <property type="match status" value="1"/>
</dbReference>
<comment type="pathway">
    <text evidence="1">Cofactor biosynthesis; biotin biosynthesis.</text>
</comment>
<dbReference type="SUPFAM" id="SSF51735">
    <property type="entry name" value="NAD(P)-binding Rossmann-fold domains"/>
    <property type="match status" value="1"/>
</dbReference>
<evidence type="ECO:0000256" key="15">
    <source>
        <dbReference type="PIRSR" id="PIRSR000094-4"/>
    </source>
</evidence>
<evidence type="ECO:0000256" key="11">
    <source>
        <dbReference type="PIRNR" id="PIRNR000094"/>
    </source>
</evidence>
<feature type="binding site" evidence="14">
    <location>
        <begin position="19"/>
        <end position="20"/>
    </location>
    <ligand>
        <name>NAD(+)</name>
        <dbReference type="ChEBI" id="CHEBI:57540"/>
    </ligand>
</feature>
<keyword evidence="5" id="KW-0276">Fatty acid metabolism</keyword>
<accession>A0AAT9G3Q5</accession>
<feature type="site" description="Involved in acyl-ACP binding" evidence="15">
    <location>
        <position position="205"/>
    </location>
</feature>
<evidence type="ECO:0000256" key="9">
    <source>
        <dbReference type="ARBA" id="ARBA00023160"/>
    </source>
</evidence>
<dbReference type="InterPro" id="IPR002347">
    <property type="entry name" value="SDR_fam"/>
</dbReference>
<dbReference type="InterPro" id="IPR036291">
    <property type="entry name" value="NAD(P)-bd_dom_sf"/>
</dbReference>
<reference evidence="16" key="1">
    <citation type="journal article" date="2023" name="Front. Microbiol.">
        <title>Genome analysis of Candidatus Aschnera chinzeii, the bacterial endosymbiont of the blood-sucking bat fly Penicillidia jenynsii (Insecta: Diptera: Nycteribiidae).</title>
        <authorList>
            <person name="Koga R."/>
            <person name="Moriyama M."/>
            <person name="Nozaki T."/>
            <person name="Fukatsu T."/>
        </authorList>
    </citation>
    <scope>NUCLEOTIDE SEQUENCE</scope>
    <source>
        <strain evidence="16">Kw-01</strain>
    </source>
</reference>
<comment type="catalytic activity">
    <reaction evidence="11">
        <text>a 2,3-saturated acyl-[ACP] + NAD(+) = a (2E)-enoyl-[ACP] + NADH + H(+)</text>
        <dbReference type="Rhea" id="RHEA:10240"/>
        <dbReference type="Rhea" id="RHEA-COMP:9925"/>
        <dbReference type="Rhea" id="RHEA-COMP:9926"/>
        <dbReference type="ChEBI" id="CHEBI:15378"/>
        <dbReference type="ChEBI" id="CHEBI:57540"/>
        <dbReference type="ChEBI" id="CHEBI:57945"/>
        <dbReference type="ChEBI" id="CHEBI:78784"/>
        <dbReference type="ChEBI" id="CHEBI:78785"/>
        <dbReference type="EC" id="1.3.1.9"/>
    </reaction>
</comment>
<feature type="binding site" evidence="14">
    <location>
        <begin position="192"/>
        <end position="196"/>
    </location>
    <ligand>
        <name>NAD(+)</name>
        <dbReference type="ChEBI" id="CHEBI:57540"/>
    </ligand>
</feature>
<dbReference type="FunFam" id="3.40.50.720:FF:000054">
    <property type="entry name" value="Enoyl-[acyl-carrier-protein] reductase [NADH]"/>
    <property type="match status" value="1"/>
</dbReference>
<feature type="binding site" evidence="13">
    <location>
        <position position="95"/>
    </location>
    <ligand>
        <name>substrate</name>
    </ligand>
</feature>
<gene>
    <name evidence="16" type="primary">fabI</name>
    <name evidence="16" type="ORF">ACHINZ_0180</name>
</gene>
<dbReference type="GO" id="GO:0004318">
    <property type="term" value="F:enoyl-[acyl-carrier-protein] reductase (NADH) activity"/>
    <property type="evidence" value="ECO:0007669"/>
    <property type="project" value="UniProtKB-EC"/>
</dbReference>
<evidence type="ECO:0000256" key="14">
    <source>
        <dbReference type="PIRSR" id="PIRSR000094-3"/>
    </source>
</evidence>
<feature type="active site" description="Proton acceptor" evidence="12">
    <location>
        <position position="156"/>
    </location>
</feature>
<sequence>MKILKGKRILITGLASKLSIAFGIAKALKNHGAELAFTYQNDKLKSRILKIANDFNSTIIIECDVASDESIKKLFNELKKIWPLFDGFIHSIAYAPHEQLQGNYIDTITRDAFLISHDISSYSFTALIKACKHMLNPLSSITTITYIGSQRVIPNYNIMGLAKASLEANIRYMAHSLGNKHIRVNGISAGPIKTLAASAIKDFRKMLTHYETITPIKRLVTTEEIGNCAAFLASDLSSGITGEIIHVDGGYNILGAINS</sequence>
<keyword evidence="8" id="KW-0443">Lipid metabolism</keyword>
<evidence type="ECO:0000256" key="3">
    <source>
        <dbReference type="ARBA" id="ARBA00009233"/>
    </source>
</evidence>
<reference evidence="16" key="2">
    <citation type="submission" date="2023-10" db="EMBL/GenBank/DDBJ databases">
        <authorList>
            <person name="Koga R."/>
            <person name="Fukatsu T."/>
        </authorList>
    </citation>
    <scope>NUCLEOTIDE SEQUENCE</scope>
    <source>
        <strain evidence="16">Kw-01</strain>
    </source>
</reference>
<dbReference type="CDD" id="cd05372">
    <property type="entry name" value="ENR_SDR"/>
    <property type="match status" value="1"/>
</dbReference>
<evidence type="ECO:0000256" key="1">
    <source>
        <dbReference type="ARBA" id="ARBA00004746"/>
    </source>
</evidence>
<dbReference type="GO" id="GO:0006633">
    <property type="term" value="P:fatty acid biosynthetic process"/>
    <property type="evidence" value="ECO:0007669"/>
    <property type="project" value="UniProtKB-KW"/>
</dbReference>
<evidence type="ECO:0000256" key="6">
    <source>
        <dbReference type="ARBA" id="ARBA00023002"/>
    </source>
</evidence>
<dbReference type="AlphaFoldDB" id="A0AAT9G3Q5"/>
<comment type="function">
    <text evidence="10">Catalyzes the reduction of a carbon-carbon double bond in an enoyl moiety that is covalently linked to an acyl carrier protein (ACP). Involved in the elongation cycle of fatty acid which are used in the lipid metabolism and in the biotin biosynthesis.</text>
</comment>
<dbReference type="Pfam" id="PF13561">
    <property type="entry name" value="adh_short_C2"/>
    <property type="match status" value="1"/>
</dbReference>
<organism evidence="16">
    <name type="scientific">Candidatus Aschnera chinzeii</name>
    <dbReference type="NCBI Taxonomy" id="1485666"/>
    <lineage>
        <taxon>Bacteria</taxon>
        <taxon>Pseudomonadati</taxon>
        <taxon>Pseudomonadota</taxon>
        <taxon>Gammaproteobacteria</taxon>
        <taxon>Enterobacterales</taxon>
        <taxon>Enterobacteriaceae</taxon>
        <taxon>Candidatus Aschnera</taxon>
    </lineage>
</organism>
<dbReference type="EC" id="1.3.1.9" evidence="11"/>
<evidence type="ECO:0000256" key="13">
    <source>
        <dbReference type="PIRSR" id="PIRSR000094-2"/>
    </source>
</evidence>
<evidence type="ECO:0000256" key="10">
    <source>
        <dbReference type="ARBA" id="ARBA00025542"/>
    </source>
</evidence>
<dbReference type="PANTHER" id="PTHR43159:SF2">
    <property type="entry name" value="ENOYL-[ACYL-CARRIER-PROTEIN] REDUCTASE [NADH], CHLOROPLASTIC"/>
    <property type="match status" value="1"/>
</dbReference>
<evidence type="ECO:0000256" key="4">
    <source>
        <dbReference type="ARBA" id="ARBA00022516"/>
    </source>
</evidence>
<dbReference type="PANTHER" id="PTHR43159">
    <property type="entry name" value="ENOYL-[ACYL-CARRIER-PROTEIN] REDUCTASE"/>
    <property type="match status" value="1"/>
</dbReference>
<evidence type="ECO:0000256" key="2">
    <source>
        <dbReference type="ARBA" id="ARBA00005194"/>
    </source>
</evidence>
<feature type="active site" description="Proton acceptor" evidence="12">
    <location>
        <position position="146"/>
    </location>
</feature>
<evidence type="ECO:0000256" key="8">
    <source>
        <dbReference type="ARBA" id="ARBA00023098"/>
    </source>
</evidence>
<keyword evidence="9 11" id="KW-0275">Fatty acid biosynthesis</keyword>
<proteinExistence type="inferred from homology"/>
<dbReference type="InterPro" id="IPR014358">
    <property type="entry name" value="Enoyl-ACP_Rdtase_NADH"/>
</dbReference>
<protein>
    <recommendedName>
        <fullName evidence="11">Enoyl-[acyl-carrier-protein] reductase [NADH]</fullName>
        <ecNumber evidence="11">1.3.1.9</ecNumber>
    </recommendedName>
</protein>